<feature type="domain" description="N-acetyltransferase" evidence="1">
    <location>
        <begin position="20"/>
        <end position="192"/>
    </location>
</feature>
<gene>
    <name evidence="2" type="ORF">AHIS1636_00760</name>
</gene>
<name>A0ABQ5MNU7_9MICC</name>
<dbReference type="EMBL" id="BRVS01000001">
    <property type="protein sequence ID" value="GLB65637.1"/>
    <property type="molecule type" value="Genomic_DNA"/>
</dbReference>
<dbReference type="PANTHER" id="PTHR43441">
    <property type="entry name" value="RIBOSOMAL-PROTEIN-SERINE ACETYLTRANSFERASE"/>
    <property type="match status" value="1"/>
</dbReference>
<dbReference type="SUPFAM" id="SSF55729">
    <property type="entry name" value="Acyl-CoA N-acyltransferases (Nat)"/>
    <property type="match status" value="1"/>
</dbReference>
<comment type="caution">
    <text evidence="2">The sequence shown here is derived from an EMBL/GenBank/DDBJ whole genome shotgun (WGS) entry which is preliminary data.</text>
</comment>
<evidence type="ECO:0000259" key="1">
    <source>
        <dbReference type="PROSITE" id="PS51186"/>
    </source>
</evidence>
<dbReference type="Proteomes" id="UP001209654">
    <property type="component" value="Unassembled WGS sequence"/>
</dbReference>
<reference evidence="2 3" key="1">
    <citation type="journal article" date="2023" name="Int. J. Syst. Evol. Microbiol.">
        <title>Arthrobacter mangrovi sp. nov., an actinobacterium isolated from the rhizosphere of a mangrove.</title>
        <authorList>
            <person name="Hamada M."/>
            <person name="Saitou S."/>
            <person name="Enomoto N."/>
            <person name="Nanri K."/>
            <person name="Hidaka K."/>
            <person name="Miura T."/>
            <person name="Tamura T."/>
        </authorList>
    </citation>
    <scope>NUCLEOTIDE SEQUENCE [LARGE SCALE GENOMIC DNA]</scope>
    <source>
        <strain evidence="2 3">NBRC 112813</strain>
    </source>
</reference>
<sequence>MTRLTELWPLFGLTLGAGDLTLRPVADDDLPPLVDAVLSGIHEPGESPFAFPWTDVPPEDLPRNTAMHVWQLRSKTSPGSWSLLFGVWRRGEFLGCQELLASSFAETRTVSTGSWLRRSAQGQGVGTGMRAAVVGYAFDYLGAEVAESEAMDFNKASLAVSRSLGYKPNGVWRHSGGRSQVTNMQRMRLVPEDFRRPEWTLEVAGHPEAARFLGVQAA</sequence>
<dbReference type="RefSeq" id="WP_264793825.1">
    <property type="nucleotide sequence ID" value="NZ_BRVS01000001.1"/>
</dbReference>
<dbReference type="InterPro" id="IPR051908">
    <property type="entry name" value="Ribosomal_N-acetyltransferase"/>
</dbReference>
<organism evidence="2 3">
    <name type="scientific">Arthrobacter mangrovi</name>
    <dbReference type="NCBI Taxonomy" id="2966350"/>
    <lineage>
        <taxon>Bacteria</taxon>
        <taxon>Bacillati</taxon>
        <taxon>Actinomycetota</taxon>
        <taxon>Actinomycetes</taxon>
        <taxon>Micrococcales</taxon>
        <taxon>Micrococcaceae</taxon>
        <taxon>Arthrobacter</taxon>
    </lineage>
</organism>
<evidence type="ECO:0000313" key="3">
    <source>
        <dbReference type="Proteomes" id="UP001209654"/>
    </source>
</evidence>
<dbReference type="InterPro" id="IPR000182">
    <property type="entry name" value="GNAT_dom"/>
</dbReference>
<dbReference type="Gene3D" id="3.40.630.30">
    <property type="match status" value="1"/>
</dbReference>
<dbReference type="Pfam" id="PF13302">
    <property type="entry name" value="Acetyltransf_3"/>
    <property type="match status" value="1"/>
</dbReference>
<dbReference type="InterPro" id="IPR016181">
    <property type="entry name" value="Acyl_CoA_acyltransferase"/>
</dbReference>
<keyword evidence="3" id="KW-1185">Reference proteome</keyword>
<accession>A0ABQ5MNU7</accession>
<dbReference type="PANTHER" id="PTHR43441:SF2">
    <property type="entry name" value="FAMILY ACETYLTRANSFERASE, PUTATIVE (AFU_ORTHOLOGUE AFUA_7G00850)-RELATED"/>
    <property type="match status" value="1"/>
</dbReference>
<proteinExistence type="predicted"/>
<protein>
    <recommendedName>
        <fullName evidence="1">N-acetyltransferase domain-containing protein</fullName>
    </recommendedName>
</protein>
<dbReference type="PROSITE" id="PS51186">
    <property type="entry name" value="GNAT"/>
    <property type="match status" value="1"/>
</dbReference>
<evidence type="ECO:0000313" key="2">
    <source>
        <dbReference type="EMBL" id="GLB65637.1"/>
    </source>
</evidence>